<evidence type="ECO:0000313" key="2">
    <source>
        <dbReference type="EMBL" id="ALL14366.1"/>
    </source>
</evidence>
<dbReference type="GO" id="GO:0008168">
    <property type="term" value="F:methyltransferase activity"/>
    <property type="evidence" value="ECO:0007669"/>
    <property type="project" value="UniProtKB-KW"/>
</dbReference>
<accession>A0A0P0P243</accession>
<dbReference type="Gene3D" id="3.40.50.150">
    <property type="entry name" value="Vaccinia Virus protein VP39"/>
    <property type="match status" value="1"/>
</dbReference>
<feature type="domain" description="Methyltransferase" evidence="1">
    <location>
        <begin position="33"/>
        <end position="125"/>
    </location>
</feature>
<sequence length="215" mass="23494">MPALPDIRGLKYPDEFVARHFFKRGLHQRSGRVVELGGGTGNNLSLYAAYGWSLTDVDYSQSALDDAAFNLDGRVETIRADLSQGLPDLGDTPIDVLLIPNLLCYLTDAQARAVLTAARRTLAPGAEVFVRTRLVDDYRCGRGVEEEPQGWRLATPETGEAGLFNLFYTEEGLVSRLVDELGLIEPTALKVSFDNLQNGKRVAPNSDLVVWGAVA</sequence>
<dbReference type="CDD" id="cd02440">
    <property type="entry name" value="AdoMet_MTases"/>
    <property type="match status" value="1"/>
</dbReference>
<dbReference type="AlphaFoldDB" id="A0A0P0P243"/>
<dbReference type="KEGG" id="chq:AQ619_13995"/>
<keyword evidence="2" id="KW-0489">Methyltransferase</keyword>
<keyword evidence="2" id="KW-0808">Transferase</keyword>
<evidence type="ECO:0000259" key="1">
    <source>
        <dbReference type="Pfam" id="PF13649"/>
    </source>
</evidence>
<dbReference type="EMBL" id="CP013002">
    <property type="protein sequence ID" value="ALL14366.1"/>
    <property type="molecule type" value="Genomic_DNA"/>
</dbReference>
<dbReference type="InterPro" id="IPR029063">
    <property type="entry name" value="SAM-dependent_MTases_sf"/>
</dbReference>
<name>A0A0P0P243_9CAUL</name>
<dbReference type="Pfam" id="PF13649">
    <property type="entry name" value="Methyltransf_25"/>
    <property type="match status" value="1"/>
</dbReference>
<dbReference type="SUPFAM" id="SSF53335">
    <property type="entry name" value="S-adenosyl-L-methionine-dependent methyltransferases"/>
    <property type="match status" value="1"/>
</dbReference>
<dbReference type="STRING" id="69395.AQ619_13995"/>
<evidence type="ECO:0000313" key="3">
    <source>
        <dbReference type="Proteomes" id="UP000056905"/>
    </source>
</evidence>
<dbReference type="Proteomes" id="UP000056905">
    <property type="component" value="Chromosome"/>
</dbReference>
<proteinExistence type="predicted"/>
<dbReference type="RefSeq" id="WP_062148844.1">
    <property type="nucleotide sequence ID" value="NZ_CP013002.1"/>
</dbReference>
<keyword evidence="3" id="KW-1185">Reference proteome</keyword>
<gene>
    <name evidence="2" type="ORF">AQ619_13995</name>
</gene>
<organism evidence="2 3">
    <name type="scientific">Caulobacter henricii</name>
    <dbReference type="NCBI Taxonomy" id="69395"/>
    <lineage>
        <taxon>Bacteria</taxon>
        <taxon>Pseudomonadati</taxon>
        <taxon>Pseudomonadota</taxon>
        <taxon>Alphaproteobacteria</taxon>
        <taxon>Caulobacterales</taxon>
        <taxon>Caulobacteraceae</taxon>
        <taxon>Caulobacter</taxon>
    </lineage>
</organism>
<dbReference type="GO" id="GO:0032259">
    <property type="term" value="P:methylation"/>
    <property type="evidence" value="ECO:0007669"/>
    <property type="project" value="UniProtKB-KW"/>
</dbReference>
<dbReference type="InterPro" id="IPR041698">
    <property type="entry name" value="Methyltransf_25"/>
</dbReference>
<protein>
    <submittedName>
        <fullName evidence="2">SAM-dependent methyltransferase</fullName>
    </submittedName>
</protein>
<reference evidence="2 3" key="1">
    <citation type="submission" date="2015-10" db="EMBL/GenBank/DDBJ databases">
        <title>Conservation of the essential genome among Caulobacter and Brevundimonas species.</title>
        <authorList>
            <person name="Scott D."/>
            <person name="Ely B."/>
        </authorList>
    </citation>
    <scope>NUCLEOTIDE SEQUENCE [LARGE SCALE GENOMIC DNA]</scope>
    <source>
        <strain evidence="2 3">CB4</strain>
    </source>
</reference>
<dbReference type="OrthoDB" id="5354270at2"/>